<dbReference type="OrthoDB" id="47198at2"/>
<sequence length="87" mass="10083">MSFYYVNDTPQYNGDHEVHEQGCCFMPVNKTFLGYFSNYEEAVREAVKVHPRAVACVYCLGKYQHDKYHNELHAVSGFRGAGRVKHH</sequence>
<dbReference type="Proteomes" id="UP000290848">
    <property type="component" value="Unassembled WGS sequence"/>
</dbReference>
<dbReference type="RefSeq" id="WP_128769675.1">
    <property type="nucleotide sequence ID" value="NZ_RXOC01000007.1"/>
</dbReference>
<name>A0A4Q0M8Y2_9SPHI</name>
<dbReference type="AlphaFoldDB" id="A0A4Q0M8Y2"/>
<comment type="caution">
    <text evidence="2">The sequence shown here is derived from an EMBL/GenBank/DDBJ whole genome shotgun (WGS) entry which is preliminary data.</text>
</comment>
<gene>
    <name evidence="2" type="ORF">EKH83_12020</name>
    <name evidence="1" type="ORF">F1649_00935</name>
</gene>
<evidence type="ECO:0000313" key="4">
    <source>
        <dbReference type="Proteomes" id="UP000322918"/>
    </source>
</evidence>
<evidence type="ECO:0000313" key="1">
    <source>
        <dbReference type="EMBL" id="KAA8486809.1"/>
    </source>
</evidence>
<dbReference type="EMBL" id="RXOC01000007">
    <property type="protein sequence ID" value="RXF69403.1"/>
    <property type="molecule type" value="Genomic_DNA"/>
</dbReference>
<evidence type="ECO:0000313" key="2">
    <source>
        <dbReference type="EMBL" id="RXF69403.1"/>
    </source>
</evidence>
<organism evidence="2 3">
    <name type="scientific">Arcticibacter tournemirensis</name>
    <dbReference type="NCBI Taxonomy" id="699437"/>
    <lineage>
        <taxon>Bacteria</taxon>
        <taxon>Pseudomonadati</taxon>
        <taxon>Bacteroidota</taxon>
        <taxon>Sphingobacteriia</taxon>
        <taxon>Sphingobacteriales</taxon>
        <taxon>Sphingobacteriaceae</taxon>
        <taxon>Arcticibacter</taxon>
    </lineage>
</organism>
<protein>
    <submittedName>
        <fullName evidence="2">Uncharacterized protein</fullName>
    </submittedName>
</protein>
<dbReference type="Proteomes" id="UP000322918">
    <property type="component" value="Unassembled WGS sequence"/>
</dbReference>
<keyword evidence="4" id="KW-1185">Reference proteome</keyword>
<evidence type="ECO:0000313" key="3">
    <source>
        <dbReference type="Proteomes" id="UP000290848"/>
    </source>
</evidence>
<dbReference type="EMBL" id="VWNE01000001">
    <property type="protein sequence ID" value="KAA8486809.1"/>
    <property type="molecule type" value="Genomic_DNA"/>
</dbReference>
<reference evidence="2 3" key="1">
    <citation type="submission" date="2018-12" db="EMBL/GenBank/DDBJ databases">
        <title>The Draft Genome Sequence of the Soil Bacterium Pedobacter tournemirensis R1.</title>
        <authorList>
            <person name="He J."/>
        </authorList>
    </citation>
    <scope>NUCLEOTIDE SEQUENCE [LARGE SCALE GENOMIC DNA]</scope>
    <source>
        <strain evidence="2 3">R1</strain>
    </source>
</reference>
<proteinExistence type="predicted"/>
<accession>A0A4Q0M8Y2</accession>
<reference evidence="1 4" key="2">
    <citation type="submission" date="2019-09" db="EMBL/GenBank/DDBJ databases">
        <title>Pararcticibacter amylolyticus gen. nov., sp. nov., isolated from a rottenly hemp rope, and reclassification of Pedobacter tournemirensis as Pararcticibacter tournemirensis comb. nov.</title>
        <authorList>
            <person name="Cai Y."/>
        </authorList>
    </citation>
    <scope>NUCLEOTIDE SEQUENCE [LARGE SCALE GENOMIC DNA]</scope>
    <source>
        <strain evidence="1 4">TF5-37.2-LB10</strain>
    </source>
</reference>